<dbReference type="OrthoDB" id="2803957at2759"/>
<feature type="compositionally biased region" description="Low complexity" evidence="1">
    <location>
        <begin position="73"/>
        <end position="87"/>
    </location>
</feature>
<reference evidence="2 3" key="1">
    <citation type="journal article" date="2016" name="Mol. Biol. Evol.">
        <title>Comparative Genomics of Early-Diverging Mushroom-Forming Fungi Provides Insights into the Origins of Lignocellulose Decay Capabilities.</title>
        <authorList>
            <person name="Nagy L.G."/>
            <person name="Riley R."/>
            <person name="Tritt A."/>
            <person name="Adam C."/>
            <person name="Daum C."/>
            <person name="Floudas D."/>
            <person name="Sun H."/>
            <person name="Yadav J.S."/>
            <person name="Pangilinan J."/>
            <person name="Larsson K.H."/>
            <person name="Matsuura K."/>
            <person name="Barry K."/>
            <person name="Labutti K."/>
            <person name="Kuo R."/>
            <person name="Ohm R.A."/>
            <person name="Bhattacharya S.S."/>
            <person name="Shirouzu T."/>
            <person name="Yoshinaga Y."/>
            <person name="Martin F.M."/>
            <person name="Grigoriev I.V."/>
            <person name="Hibbett D.S."/>
        </authorList>
    </citation>
    <scope>NUCLEOTIDE SEQUENCE [LARGE SCALE GENOMIC DNA]</scope>
    <source>
        <strain evidence="2 3">L-15889</strain>
    </source>
</reference>
<dbReference type="STRING" id="1314783.A0A165MIK4"/>
<evidence type="ECO:0000313" key="2">
    <source>
        <dbReference type="EMBL" id="KZT65728.1"/>
    </source>
</evidence>
<feature type="compositionally biased region" description="Basic and acidic residues" evidence="1">
    <location>
        <begin position="96"/>
        <end position="109"/>
    </location>
</feature>
<sequence length="533" mass="60198">MTRASRLTPSSRNRSASRGPGQGNPRRDFEDSPERPPRKKVRKVIHDEFDEEEEEDPHQVARGRQHSRSDFTSPEPEQQQQQSSRSQARTRGNQRPQKETSRDEEAILEADRSPFGRLIRAMRAKKLTEKEREMLGSWQHCGRHLARILGPFINLHNVLLCGIHYYGIDDEEWDLTKMKGMDIDEIDRHVGYFERLLFVIPELDTIFDRLVECVIAARYISNFLERHMKQARSDDGTNVKKNILRFLPSKPDFPALRIDHEKVKRGFNHIITGRHLCPASLLPNFDNSPQHFCEEALAGRVQITADYLPAFAYPEGAYNPAAADEHALKSPIIASCYRSVITGPNSGFAPVEQDTGARSWSAPGRRSIAKSYDISRCLPETIAYIATLCRFALDATSEWKGIDGEFKYADFYYNILGLFDNKGWAADTVDWYNIEVFGAGHIDESGRLSAGPSTMKAIANRCRKPMTHLQVVAMKSWITWTLVMATGMAMVKVTATSMVAEVKETLKFTNLSSVLGDCSCRPITGPDAILHGP</sequence>
<evidence type="ECO:0000313" key="3">
    <source>
        <dbReference type="Proteomes" id="UP000076727"/>
    </source>
</evidence>
<dbReference type="Pfam" id="PF20414">
    <property type="entry name" value="DUF6698"/>
    <property type="match status" value="1"/>
</dbReference>
<feature type="region of interest" description="Disordered" evidence="1">
    <location>
        <begin position="1"/>
        <end position="109"/>
    </location>
</feature>
<evidence type="ECO:0000256" key="1">
    <source>
        <dbReference type="SAM" id="MobiDB-lite"/>
    </source>
</evidence>
<dbReference type="AlphaFoldDB" id="A0A165MIK4"/>
<name>A0A165MIK4_9APHY</name>
<dbReference type="EMBL" id="KV429101">
    <property type="protein sequence ID" value="KZT65728.1"/>
    <property type="molecule type" value="Genomic_DNA"/>
</dbReference>
<feature type="compositionally biased region" description="Polar residues" evidence="1">
    <location>
        <begin position="1"/>
        <end position="16"/>
    </location>
</feature>
<organism evidence="2 3">
    <name type="scientific">Daedalea quercina L-15889</name>
    <dbReference type="NCBI Taxonomy" id="1314783"/>
    <lineage>
        <taxon>Eukaryota</taxon>
        <taxon>Fungi</taxon>
        <taxon>Dikarya</taxon>
        <taxon>Basidiomycota</taxon>
        <taxon>Agaricomycotina</taxon>
        <taxon>Agaricomycetes</taxon>
        <taxon>Polyporales</taxon>
        <taxon>Fomitopsis</taxon>
    </lineage>
</organism>
<dbReference type="InterPro" id="IPR046521">
    <property type="entry name" value="DUF6698"/>
</dbReference>
<gene>
    <name evidence="2" type="ORF">DAEQUDRAFT_759217</name>
</gene>
<proteinExistence type="predicted"/>
<dbReference type="Proteomes" id="UP000076727">
    <property type="component" value="Unassembled WGS sequence"/>
</dbReference>
<protein>
    <submittedName>
        <fullName evidence="2">Uncharacterized protein</fullName>
    </submittedName>
</protein>
<keyword evidence="3" id="KW-1185">Reference proteome</keyword>
<feature type="compositionally biased region" description="Basic and acidic residues" evidence="1">
    <location>
        <begin position="25"/>
        <end position="36"/>
    </location>
</feature>
<accession>A0A165MIK4</accession>